<dbReference type="PANTHER" id="PTHR36173:SF2">
    <property type="entry name" value="RIBONUCLEASE VAPC16"/>
    <property type="match status" value="1"/>
</dbReference>
<dbReference type="InterPro" id="IPR041705">
    <property type="entry name" value="PIN_Sll0205"/>
</dbReference>
<proteinExistence type="predicted"/>
<feature type="domain" description="PIN" evidence="1">
    <location>
        <begin position="3"/>
        <end position="124"/>
    </location>
</feature>
<dbReference type="AlphaFoldDB" id="A0A1G6T3A7"/>
<dbReference type="OrthoDB" id="9798990at2"/>
<dbReference type="CDD" id="cd09872">
    <property type="entry name" value="PIN_Sll0205-like"/>
    <property type="match status" value="1"/>
</dbReference>
<dbReference type="EMBL" id="FMZO01000007">
    <property type="protein sequence ID" value="SDD23344.1"/>
    <property type="molecule type" value="Genomic_DNA"/>
</dbReference>
<dbReference type="InterPro" id="IPR029060">
    <property type="entry name" value="PIN-like_dom_sf"/>
</dbReference>
<dbReference type="RefSeq" id="WP_090390691.1">
    <property type="nucleotide sequence ID" value="NZ_FMZO01000007.1"/>
</dbReference>
<dbReference type="PANTHER" id="PTHR36173">
    <property type="entry name" value="RIBONUCLEASE VAPC16-RELATED"/>
    <property type="match status" value="1"/>
</dbReference>
<gene>
    <name evidence="2" type="ORF">SAMN04487894_10772</name>
</gene>
<dbReference type="InterPro" id="IPR002716">
    <property type="entry name" value="PIN_dom"/>
</dbReference>
<dbReference type="STRING" id="1285928.SAMN04487894_10772"/>
<protein>
    <submittedName>
        <fullName evidence="2">PIN domain nuclease, a component of toxin-antitoxin system (PIN domain)</fullName>
    </submittedName>
</protein>
<reference evidence="3" key="1">
    <citation type="submission" date="2016-10" db="EMBL/GenBank/DDBJ databases">
        <authorList>
            <person name="Varghese N."/>
            <person name="Submissions S."/>
        </authorList>
    </citation>
    <scope>NUCLEOTIDE SEQUENCE [LARGE SCALE GENOMIC DNA]</scope>
    <source>
        <strain evidence="3">DSM 25811 / CCM 8410 / LMG 26954 / E90</strain>
    </source>
</reference>
<name>A0A1G6T3A7_NIADE</name>
<accession>A0A1G6T3A7</accession>
<dbReference type="Gene3D" id="3.40.50.1010">
    <property type="entry name" value="5'-nuclease"/>
    <property type="match status" value="1"/>
</dbReference>
<dbReference type="InterPro" id="IPR052919">
    <property type="entry name" value="TA_system_RNase"/>
</dbReference>
<keyword evidence="3" id="KW-1185">Reference proteome</keyword>
<evidence type="ECO:0000313" key="3">
    <source>
        <dbReference type="Proteomes" id="UP000198757"/>
    </source>
</evidence>
<evidence type="ECO:0000313" key="2">
    <source>
        <dbReference type="EMBL" id="SDD23344.1"/>
    </source>
</evidence>
<dbReference type="Proteomes" id="UP000198757">
    <property type="component" value="Unassembled WGS sequence"/>
</dbReference>
<sequence length="131" mass="14923">MTYLLDTHYILWAIAETKMIPARVKTVLTDPKNTILVSAISFWEIALKFRLGKLKLDGVRPEGIPLLCEQMGFVCIPLTAAVSSGYHQLTEDYHKDPFDRMLIWQAIVNNYILVSSDKEVKKYSHAGLKIL</sequence>
<dbReference type="Pfam" id="PF01850">
    <property type="entry name" value="PIN"/>
    <property type="match status" value="1"/>
</dbReference>
<evidence type="ECO:0000259" key="1">
    <source>
        <dbReference type="Pfam" id="PF01850"/>
    </source>
</evidence>
<dbReference type="SUPFAM" id="SSF88723">
    <property type="entry name" value="PIN domain-like"/>
    <property type="match status" value="1"/>
</dbReference>
<organism evidence="2 3">
    <name type="scientific">Niabella drilacis (strain DSM 25811 / CCM 8410 / CCUG 62505 / LMG 26954 / E90)</name>
    <dbReference type="NCBI Taxonomy" id="1285928"/>
    <lineage>
        <taxon>Bacteria</taxon>
        <taxon>Pseudomonadati</taxon>
        <taxon>Bacteroidota</taxon>
        <taxon>Chitinophagia</taxon>
        <taxon>Chitinophagales</taxon>
        <taxon>Chitinophagaceae</taxon>
        <taxon>Niabella</taxon>
    </lineage>
</organism>